<name>A0A914VBM4_9BILA</name>
<evidence type="ECO:0000313" key="1">
    <source>
        <dbReference type="Proteomes" id="UP000887566"/>
    </source>
</evidence>
<proteinExistence type="predicted"/>
<organism evidence="1 2">
    <name type="scientific">Plectus sambesii</name>
    <dbReference type="NCBI Taxonomy" id="2011161"/>
    <lineage>
        <taxon>Eukaryota</taxon>
        <taxon>Metazoa</taxon>
        <taxon>Ecdysozoa</taxon>
        <taxon>Nematoda</taxon>
        <taxon>Chromadorea</taxon>
        <taxon>Plectida</taxon>
        <taxon>Plectina</taxon>
        <taxon>Plectoidea</taxon>
        <taxon>Plectidae</taxon>
        <taxon>Plectus</taxon>
    </lineage>
</organism>
<keyword evidence="1" id="KW-1185">Reference proteome</keyword>
<dbReference type="Proteomes" id="UP000887566">
    <property type="component" value="Unplaced"/>
</dbReference>
<dbReference type="WBParaSite" id="PSAMB.scaffold1766size28005.g14967.t1">
    <property type="protein sequence ID" value="PSAMB.scaffold1766size28005.g14967.t1"/>
    <property type="gene ID" value="PSAMB.scaffold1766size28005.g14967"/>
</dbReference>
<protein>
    <submittedName>
        <fullName evidence="2">Uncharacterized protein</fullName>
    </submittedName>
</protein>
<accession>A0A914VBM4</accession>
<evidence type="ECO:0000313" key="2">
    <source>
        <dbReference type="WBParaSite" id="PSAMB.scaffold1766size28005.g14967.t1"/>
    </source>
</evidence>
<dbReference type="AlphaFoldDB" id="A0A914VBM4"/>
<sequence>MEDRGLEAFCLHHTTTTATAPINDTTGHWRPDLRGTVVDRSNWWNSWGRKATQRLRPTPVAEHNLRSAPKQRILLLDYHRSGRMMNRDEDTVEGNGGAQSSCQGRPVVIGRERASFLRRGARHRKDGQMATVTIMTTSATDCRVERTQRAVQDPGGKRKQSERLLRRVDERWNDTLTLALNLPGTLPRKDATNKRRTTQLLCEQIPRPLRR</sequence>
<reference evidence="2" key="1">
    <citation type="submission" date="2022-11" db="UniProtKB">
        <authorList>
            <consortium name="WormBaseParasite"/>
        </authorList>
    </citation>
    <scope>IDENTIFICATION</scope>
</reference>